<dbReference type="OrthoDB" id="7684392at2"/>
<name>A0A2R8A8F0_9RHOB</name>
<reference evidence="1 2" key="1">
    <citation type="submission" date="2018-03" db="EMBL/GenBank/DDBJ databases">
        <authorList>
            <person name="Keele B.F."/>
        </authorList>
    </citation>
    <scope>NUCLEOTIDE SEQUENCE [LARGE SCALE GENOMIC DNA]</scope>
    <source>
        <strain evidence="1 2">CeCT 8812</strain>
    </source>
</reference>
<protein>
    <recommendedName>
        <fullName evidence="3">Nucleotide-diphospho-sugar transferase domain-containing protein</fullName>
    </recommendedName>
</protein>
<dbReference type="Proteomes" id="UP000244932">
    <property type="component" value="Unassembled WGS sequence"/>
</dbReference>
<dbReference type="SUPFAM" id="SSF53448">
    <property type="entry name" value="Nucleotide-diphospho-sugar transferases"/>
    <property type="match status" value="1"/>
</dbReference>
<dbReference type="AlphaFoldDB" id="A0A2R8A8F0"/>
<dbReference type="InterPro" id="IPR029044">
    <property type="entry name" value="Nucleotide-diphossugar_trans"/>
</dbReference>
<evidence type="ECO:0008006" key="3">
    <source>
        <dbReference type="Google" id="ProtNLM"/>
    </source>
</evidence>
<evidence type="ECO:0000313" key="2">
    <source>
        <dbReference type="Proteomes" id="UP000244932"/>
    </source>
</evidence>
<gene>
    <name evidence="1" type="ORF">POI8812_00724</name>
</gene>
<organism evidence="1 2">
    <name type="scientific">Pontivivens insulae</name>
    <dbReference type="NCBI Taxonomy" id="1639689"/>
    <lineage>
        <taxon>Bacteria</taxon>
        <taxon>Pseudomonadati</taxon>
        <taxon>Pseudomonadota</taxon>
        <taxon>Alphaproteobacteria</taxon>
        <taxon>Rhodobacterales</taxon>
        <taxon>Paracoccaceae</taxon>
        <taxon>Pontivivens</taxon>
    </lineage>
</organism>
<keyword evidence="2" id="KW-1185">Reference proteome</keyword>
<dbReference type="EMBL" id="OMKW01000001">
    <property type="protein sequence ID" value="SPF28425.1"/>
    <property type="molecule type" value="Genomic_DNA"/>
</dbReference>
<sequence length="319" mass="36033">MSFNILMVIQSGRLSAEAVLALASLREVGTDETRITLAEPQPGPLWATDPRISDPEIRSFLTERGARIVPLRSQHFGSSYPHGNKIEALNLLPADEPFIFFDTDTLFLNDPLVLETDFTTPTASLRRSPSWPKIETEDERAQIWKSLYTRFGLEMPVDPARSKSDWQRIPYYNAGWILGPCPHRFQSRFLRYATEIKARPGVELTGQSLDPWLDQIALPLAIAAEGGHTRGVTGLDEHISCHYRTLPLLFAREDAHVVETVTRVAARNRTKKLLKRHPAFHQMLYRGGSARVQALFAEGAPTDEADLRKRLRAAGLWMR</sequence>
<evidence type="ECO:0000313" key="1">
    <source>
        <dbReference type="EMBL" id="SPF28425.1"/>
    </source>
</evidence>
<accession>A0A2R8A8F0</accession>
<dbReference type="RefSeq" id="WP_108781131.1">
    <property type="nucleotide sequence ID" value="NZ_OMKW01000001.1"/>
</dbReference>
<proteinExistence type="predicted"/>